<comment type="caution">
    <text evidence="9">The sequence shown here is derived from an EMBL/GenBank/DDBJ whole genome shotgun (WGS) entry which is preliminary data.</text>
</comment>
<accession>A0A139I8A0</accession>
<keyword evidence="10" id="KW-1185">Reference proteome</keyword>
<feature type="active site" description="Charge relay system" evidence="5">
    <location>
        <position position="497"/>
    </location>
</feature>
<sequence length="553" mass="58535">MRTSSYLTVAALLYKLSGMVSGCHPHRSQLFPKRSSGVTWQRSTTLGNACRLRHLAMMCNRCAAAKNYQRWSGEHRIMYIFGFQLRHAPFNQPVFLVSRICLKRVSSEYQWQRWLRDADCQSSTTTDCPSIIKQQSAFQSTSSVFRTVSRTFSNMRSFLTLLLAVPAVFADATIDKRQTANTIPGQWIARVDDNSVLATVLQAFRTLAAITPTHQYEIGSYKGFAFTAPDSLLTLISTVGGIKSIEPDTKVFASAPVSMNPDVMVKRALTTQSRAEYGLARISHRSKGQSGYIYDTSAGAGTTVYVVDTGVYTQHSEFGGRATMGANFVSGESATDGNGHGTHCAGTVAGSTYGVAKRANIIGVKVLGSNGSGSNSQVLAGIDWAVKDAQNKGLVGKSVISMSLGGGFSQQSNDAVKSATSVGVFAAIAAGNDGKDARNYSPASETSACTVGATDNNDAKASFSNFGPVVDIFAPGVNIKSSWIGSTTSTNTISGTSMATPHIAGLAAYLIALEGSRSPSALCSRIQDLSTKNSITSAGSGSPNYLAYNGNGA</sequence>
<dbReference type="PROSITE" id="PS00136">
    <property type="entry name" value="SUBTILASE_ASP"/>
    <property type="match status" value="1"/>
</dbReference>
<dbReference type="PANTHER" id="PTHR43806">
    <property type="entry name" value="PEPTIDASE S8"/>
    <property type="match status" value="1"/>
</dbReference>
<feature type="active site" description="Charge relay system" evidence="5">
    <location>
        <position position="308"/>
    </location>
</feature>
<evidence type="ECO:0000256" key="3">
    <source>
        <dbReference type="ARBA" id="ARBA00022801"/>
    </source>
</evidence>
<keyword evidence="4 5" id="KW-0720">Serine protease</keyword>
<feature type="domain" description="Peptidase S8/S53" evidence="8">
    <location>
        <begin position="299"/>
        <end position="522"/>
    </location>
</feature>
<evidence type="ECO:0000259" key="8">
    <source>
        <dbReference type="Pfam" id="PF00082"/>
    </source>
</evidence>
<protein>
    <recommendedName>
        <fullName evidence="8">Peptidase S8/S53 domain-containing protein</fullName>
    </recommendedName>
</protein>
<evidence type="ECO:0000256" key="7">
    <source>
        <dbReference type="SAM" id="SignalP"/>
    </source>
</evidence>
<dbReference type="InterPro" id="IPR036852">
    <property type="entry name" value="Peptidase_S8/S53_dom_sf"/>
</dbReference>
<dbReference type="GO" id="GO:0006508">
    <property type="term" value="P:proteolysis"/>
    <property type="evidence" value="ECO:0007669"/>
    <property type="project" value="UniProtKB-KW"/>
</dbReference>
<dbReference type="CDD" id="cd04077">
    <property type="entry name" value="Peptidases_S8_PCSK9_ProteinaseK_like"/>
    <property type="match status" value="1"/>
</dbReference>
<dbReference type="PROSITE" id="PS51892">
    <property type="entry name" value="SUBTILASE"/>
    <property type="match status" value="1"/>
</dbReference>
<dbReference type="InterPro" id="IPR022398">
    <property type="entry name" value="Peptidase_S8_His-AS"/>
</dbReference>
<evidence type="ECO:0000256" key="4">
    <source>
        <dbReference type="ARBA" id="ARBA00022825"/>
    </source>
</evidence>
<dbReference type="AlphaFoldDB" id="A0A139I8A0"/>
<comment type="similarity">
    <text evidence="1 5 6">Belongs to the peptidase S8 family.</text>
</comment>
<keyword evidence="7" id="KW-0732">Signal</keyword>
<evidence type="ECO:0000256" key="5">
    <source>
        <dbReference type="PROSITE-ProRule" id="PRU01240"/>
    </source>
</evidence>
<keyword evidence="3 5" id="KW-0378">Hydrolase</keyword>
<dbReference type="Gene3D" id="3.40.50.200">
    <property type="entry name" value="Peptidase S8/S53 domain"/>
    <property type="match status" value="1"/>
</dbReference>
<dbReference type="InterPro" id="IPR023828">
    <property type="entry name" value="Peptidase_S8_Ser-AS"/>
</dbReference>
<dbReference type="Proteomes" id="UP000073492">
    <property type="component" value="Unassembled WGS sequence"/>
</dbReference>
<evidence type="ECO:0000256" key="6">
    <source>
        <dbReference type="RuleBase" id="RU003355"/>
    </source>
</evidence>
<name>A0A139I8A0_9PEZI</name>
<evidence type="ECO:0000256" key="1">
    <source>
        <dbReference type="ARBA" id="ARBA00011073"/>
    </source>
</evidence>
<organism evidence="9 10">
    <name type="scientific">Pseudocercospora musae</name>
    <dbReference type="NCBI Taxonomy" id="113226"/>
    <lineage>
        <taxon>Eukaryota</taxon>
        <taxon>Fungi</taxon>
        <taxon>Dikarya</taxon>
        <taxon>Ascomycota</taxon>
        <taxon>Pezizomycotina</taxon>
        <taxon>Dothideomycetes</taxon>
        <taxon>Dothideomycetidae</taxon>
        <taxon>Mycosphaerellales</taxon>
        <taxon>Mycosphaerellaceae</taxon>
        <taxon>Pseudocercospora</taxon>
    </lineage>
</organism>
<keyword evidence="2 5" id="KW-0645">Protease</keyword>
<dbReference type="InterPro" id="IPR015500">
    <property type="entry name" value="Peptidase_S8_subtilisin-rel"/>
</dbReference>
<dbReference type="InterPro" id="IPR050131">
    <property type="entry name" value="Peptidase_S8_subtilisin-like"/>
</dbReference>
<proteinExistence type="inferred from homology"/>
<evidence type="ECO:0000256" key="2">
    <source>
        <dbReference type="ARBA" id="ARBA00022670"/>
    </source>
</evidence>
<dbReference type="InterPro" id="IPR034193">
    <property type="entry name" value="PCSK9_ProteinaseK-like"/>
</dbReference>
<dbReference type="GO" id="GO:0005576">
    <property type="term" value="C:extracellular region"/>
    <property type="evidence" value="ECO:0007669"/>
    <property type="project" value="UniProtKB-ARBA"/>
</dbReference>
<dbReference type="OrthoDB" id="206201at2759"/>
<reference evidence="9 10" key="1">
    <citation type="submission" date="2015-07" db="EMBL/GenBank/DDBJ databases">
        <title>Comparative genomics of the Sigatoka disease complex on banana suggests a link between parallel evolutionary changes in Pseudocercospora fijiensis and Pseudocercospora eumusae and increased virulence on the banana host.</title>
        <authorList>
            <person name="Chang T.-C."/>
            <person name="Salvucci A."/>
            <person name="Crous P.W."/>
            <person name="Stergiopoulos I."/>
        </authorList>
    </citation>
    <scope>NUCLEOTIDE SEQUENCE [LARGE SCALE GENOMIC DNA]</scope>
    <source>
        <strain evidence="9 10">CBS 116634</strain>
    </source>
</reference>
<dbReference type="Pfam" id="PF00082">
    <property type="entry name" value="Peptidase_S8"/>
    <property type="match status" value="1"/>
</dbReference>
<dbReference type="SUPFAM" id="SSF54897">
    <property type="entry name" value="Protease propeptides/inhibitors"/>
    <property type="match status" value="1"/>
</dbReference>
<dbReference type="InterPro" id="IPR023827">
    <property type="entry name" value="Peptidase_S8_Asp-AS"/>
</dbReference>
<evidence type="ECO:0000313" key="10">
    <source>
        <dbReference type="Proteomes" id="UP000073492"/>
    </source>
</evidence>
<dbReference type="PROSITE" id="PS00138">
    <property type="entry name" value="SUBTILASE_SER"/>
    <property type="match status" value="1"/>
</dbReference>
<dbReference type="PROSITE" id="PS00137">
    <property type="entry name" value="SUBTILASE_HIS"/>
    <property type="match status" value="1"/>
</dbReference>
<dbReference type="STRING" id="113226.A0A139I8A0"/>
<feature type="signal peptide" evidence="7">
    <location>
        <begin position="1"/>
        <end position="22"/>
    </location>
</feature>
<evidence type="ECO:0000313" key="9">
    <source>
        <dbReference type="EMBL" id="KXT10963.1"/>
    </source>
</evidence>
<dbReference type="SUPFAM" id="SSF52743">
    <property type="entry name" value="Subtilisin-like"/>
    <property type="match status" value="1"/>
</dbReference>
<feature type="chain" id="PRO_5007297225" description="Peptidase S8/S53 domain-containing protein" evidence="7">
    <location>
        <begin position="23"/>
        <end position="553"/>
    </location>
</feature>
<dbReference type="EMBL" id="LFZO01000231">
    <property type="protein sequence ID" value="KXT10963.1"/>
    <property type="molecule type" value="Genomic_DNA"/>
</dbReference>
<dbReference type="InterPro" id="IPR000209">
    <property type="entry name" value="Peptidase_S8/S53_dom"/>
</dbReference>
<dbReference type="GO" id="GO:0004252">
    <property type="term" value="F:serine-type endopeptidase activity"/>
    <property type="evidence" value="ECO:0007669"/>
    <property type="project" value="UniProtKB-UniRule"/>
</dbReference>
<dbReference type="PANTHER" id="PTHR43806:SF58">
    <property type="entry name" value="ALKALINE PROTEASE 1-RELATED"/>
    <property type="match status" value="1"/>
</dbReference>
<dbReference type="FunFam" id="3.40.50.200:FF:000014">
    <property type="entry name" value="Proteinase K"/>
    <property type="match status" value="1"/>
</dbReference>
<dbReference type="PRINTS" id="PR00723">
    <property type="entry name" value="SUBTILISIN"/>
</dbReference>
<gene>
    <name evidence="9" type="ORF">AC579_7166</name>
</gene>
<feature type="active site" description="Charge relay system" evidence="5">
    <location>
        <position position="340"/>
    </location>
</feature>